<evidence type="ECO:0000256" key="2">
    <source>
        <dbReference type="ARBA" id="ARBA00022741"/>
    </source>
</evidence>
<dbReference type="GO" id="GO:0003677">
    <property type="term" value="F:DNA binding"/>
    <property type="evidence" value="ECO:0007669"/>
    <property type="project" value="UniProtKB-KW"/>
</dbReference>
<dbReference type="PANTHER" id="PTHR30591">
    <property type="entry name" value="RECBCD ENZYME SUBUNIT RECC"/>
    <property type="match status" value="1"/>
</dbReference>
<feature type="non-terminal residue" evidence="10">
    <location>
        <position position="879"/>
    </location>
</feature>
<evidence type="ECO:0000256" key="4">
    <source>
        <dbReference type="ARBA" id="ARBA00022801"/>
    </source>
</evidence>
<dbReference type="Proteomes" id="UP000886812">
    <property type="component" value="Unassembled WGS sequence"/>
</dbReference>
<protein>
    <submittedName>
        <fullName evidence="10">Exodeoxyribonuclease V subunit gamma</fullName>
    </submittedName>
</protein>
<keyword evidence="6" id="KW-0269">Exonuclease</keyword>
<dbReference type="Gene3D" id="3.40.50.10930">
    <property type="match status" value="1"/>
</dbReference>
<dbReference type="GO" id="GO:0140097">
    <property type="term" value="F:catalytic activity, acting on DNA"/>
    <property type="evidence" value="ECO:0007669"/>
    <property type="project" value="UniProtKB-ARBA"/>
</dbReference>
<keyword evidence="4" id="KW-0378">Hydrolase</keyword>
<dbReference type="PANTHER" id="PTHR30591:SF1">
    <property type="entry name" value="RECBCD ENZYME SUBUNIT RECC"/>
    <property type="match status" value="1"/>
</dbReference>
<reference evidence="10" key="2">
    <citation type="journal article" date="2021" name="PeerJ">
        <title>Extensive microbial diversity within the chicken gut microbiome revealed by metagenomics and culture.</title>
        <authorList>
            <person name="Gilroy R."/>
            <person name="Ravi A."/>
            <person name="Getino M."/>
            <person name="Pursley I."/>
            <person name="Horton D.L."/>
            <person name="Alikhan N.F."/>
            <person name="Baker D."/>
            <person name="Gharbi K."/>
            <person name="Hall N."/>
            <person name="Watson M."/>
            <person name="Adriaenssens E.M."/>
            <person name="Foster-Nyarko E."/>
            <person name="Jarju S."/>
            <person name="Secka A."/>
            <person name="Antonio M."/>
            <person name="Oren A."/>
            <person name="Chaudhuri R.R."/>
            <person name="La Ragione R."/>
            <person name="Hildebrand F."/>
            <person name="Pallen M.J."/>
        </authorList>
    </citation>
    <scope>NUCLEOTIDE SEQUENCE</scope>
    <source>
        <strain evidence="10">10669</strain>
    </source>
</reference>
<dbReference type="InterPro" id="IPR013986">
    <property type="entry name" value="DExx_box_DNA_helicase_dom_sf"/>
</dbReference>
<evidence type="ECO:0000256" key="7">
    <source>
        <dbReference type="ARBA" id="ARBA00022840"/>
    </source>
</evidence>
<dbReference type="Gene3D" id="1.10.486.10">
    <property type="entry name" value="PCRA, domain 4"/>
    <property type="match status" value="1"/>
</dbReference>
<organism evidence="10 11">
    <name type="scientific">Candidatus Spyradosoma merdigallinarum</name>
    <dbReference type="NCBI Taxonomy" id="2840950"/>
    <lineage>
        <taxon>Bacteria</taxon>
        <taxon>Pseudomonadati</taxon>
        <taxon>Verrucomicrobiota</taxon>
        <taxon>Opitutia</taxon>
        <taxon>Opitutia incertae sedis</taxon>
        <taxon>Candidatus Spyradosoma</taxon>
    </lineage>
</organism>
<comment type="caution">
    <text evidence="10">The sequence shown here is derived from an EMBL/GenBank/DDBJ whole genome shotgun (WGS) entry which is preliminary data.</text>
</comment>
<proteinExistence type="predicted"/>
<evidence type="ECO:0000256" key="5">
    <source>
        <dbReference type="ARBA" id="ARBA00022806"/>
    </source>
</evidence>
<dbReference type="GO" id="GO:0004527">
    <property type="term" value="F:exonuclease activity"/>
    <property type="evidence" value="ECO:0007669"/>
    <property type="project" value="UniProtKB-KW"/>
</dbReference>
<keyword evidence="1" id="KW-0540">Nuclease</keyword>
<dbReference type="AlphaFoldDB" id="A0A9D1NLI7"/>
<evidence type="ECO:0000256" key="8">
    <source>
        <dbReference type="ARBA" id="ARBA00023125"/>
    </source>
</evidence>
<dbReference type="GO" id="GO:0004386">
    <property type="term" value="F:helicase activity"/>
    <property type="evidence" value="ECO:0007669"/>
    <property type="project" value="UniProtKB-KW"/>
</dbReference>
<dbReference type="EMBL" id="DVOG01000180">
    <property type="protein sequence ID" value="HIV04819.1"/>
    <property type="molecule type" value="Genomic_DNA"/>
</dbReference>
<keyword evidence="7" id="KW-0067">ATP-binding</keyword>
<keyword evidence="5" id="KW-0347">Helicase</keyword>
<keyword evidence="8" id="KW-0238">DNA-binding</keyword>
<keyword evidence="9" id="KW-0234">DNA repair</keyword>
<dbReference type="Pfam" id="PF04257">
    <property type="entry name" value="Exonuc_V_gamma"/>
    <property type="match status" value="1"/>
</dbReference>
<evidence type="ECO:0000256" key="9">
    <source>
        <dbReference type="ARBA" id="ARBA00023204"/>
    </source>
</evidence>
<evidence type="ECO:0000313" key="10">
    <source>
        <dbReference type="EMBL" id="HIV04819.1"/>
    </source>
</evidence>
<evidence type="ECO:0000256" key="6">
    <source>
        <dbReference type="ARBA" id="ARBA00022839"/>
    </source>
</evidence>
<sequence length="879" mass="96315">MNHGFHLVPAFSLVTLAEKLAERLAERADPFAPETVLVMNFAQRVWLQRFLAEKLGVCANVEFCAPERFLEKLVSRPGENVFARDAFAWKIFLELRRSREAPAGTPRAPSFAADDLPEDGLFRRAAEIGDLFWRYQTFRPEMIRGWMRDEPPPKTAAPDFRREFLRQKNLWRRLDFGGAEPPAEAWLNLLEHAGPIPGVPARLFAFAPSALPRLHAEVLMKLAENAEVFLFCHNLSGDLWTETREEKARLRERARPGRKAARVDAGTLEDDAGNELLTAWGKAARPLAKFLIDADLLDGFSNLDAPPERTSLLRALQREIRDNAAKPTPFVPAKSDASLRILVAPSPLREMEILRDELTARFAADPTLRPRDVVVSFPDPDAYVPFIRAAFENSGIPFSVADQADEEIFPAAKAFFALLRAAQGEFRLGEILALTNAACIRAALGLEEDEAARLRDMLADAGVRWGADKAFRLERVFGEKPVAETMRAKAETFAENNSWAFGLRRLALGYMCGNGEDGEALFRDAGTGGVGVSPARGVTEEAPETIGKIFRLVETLEKVSAAFAENERRSVSAWRDFLQENLADALIDGGNGEAEIVRDMLAEVCADARTGSFPVSGDPECALATFCAALEKQGAGSGRGSAIGMFRGKVTFCRMQPMRNIPARVVCVCGLSDGAFPRAAVSDGADLISFGAENFPAGTAAWDRTPRDEDCLLFLENILAAQDALLLSYVGRDASDGSAKPPCTPLDKLRHFLLGLVSGGNAAGPDDAPPGAPLFETLHRLHGFSPEYFSDADGNGKLLSFSRAHYAVAKKKRRAPPKRFEAPSLRERIGSRLPVPAEISAKELADFFKSPAKFICGKVLGIAPARRFETPSDDDPPEK</sequence>
<evidence type="ECO:0000256" key="1">
    <source>
        <dbReference type="ARBA" id="ARBA00022722"/>
    </source>
</evidence>
<keyword evidence="2" id="KW-0547">Nucleotide-binding</keyword>
<reference evidence="10" key="1">
    <citation type="submission" date="2020-10" db="EMBL/GenBank/DDBJ databases">
        <authorList>
            <person name="Gilroy R."/>
        </authorList>
    </citation>
    <scope>NUCLEOTIDE SEQUENCE</scope>
    <source>
        <strain evidence="10">10669</strain>
    </source>
</reference>
<evidence type="ECO:0000313" key="11">
    <source>
        <dbReference type="Proteomes" id="UP000886812"/>
    </source>
</evidence>
<name>A0A9D1NLI7_9BACT</name>
<dbReference type="GO" id="GO:0005524">
    <property type="term" value="F:ATP binding"/>
    <property type="evidence" value="ECO:0007669"/>
    <property type="project" value="UniProtKB-KW"/>
</dbReference>
<dbReference type="InterPro" id="IPR027417">
    <property type="entry name" value="P-loop_NTPase"/>
</dbReference>
<evidence type="ECO:0000256" key="3">
    <source>
        <dbReference type="ARBA" id="ARBA00022763"/>
    </source>
</evidence>
<dbReference type="SUPFAM" id="SSF52540">
    <property type="entry name" value="P-loop containing nucleoside triphosphate hydrolases"/>
    <property type="match status" value="2"/>
</dbReference>
<gene>
    <name evidence="10" type="ORF">IAC75_06730</name>
</gene>
<dbReference type="GO" id="GO:0006281">
    <property type="term" value="P:DNA repair"/>
    <property type="evidence" value="ECO:0007669"/>
    <property type="project" value="UniProtKB-KW"/>
</dbReference>
<dbReference type="Gene3D" id="3.40.50.300">
    <property type="entry name" value="P-loop containing nucleotide triphosphate hydrolases"/>
    <property type="match status" value="2"/>
</dbReference>
<dbReference type="GO" id="GO:0006310">
    <property type="term" value="P:DNA recombination"/>
    <property type="evidence" value="ECO:0007669"/>
    <property type="project" value="TreeGrafter"/>
</dbReference>
<dbReference type="Gene3D" id="1.10.10.160">
    <property type="match status" value="1"/>
</dbReference>
<keyword evidence="3" id="KW-0227">DNA damage</keyword>
<accession>A0A9D1NLI7</accession>